<feature type="chain" id="PRO_5028994446" evidence="8">
    <location>
        <begin position="24"/>
        <end position="1520"/>
    </location>
</feature>
<keyword evidence="3 14" id="KW-0812">Transmembrane</keyword>
<dbReference type="InParanoid" id="A0A7E5WIX3"/>
<dbReference type="InterPro" id="IPR013783">
    <property type="entry name" value="Ig-like_fold"/>
</dbReference>
<sequence length="1520" mass="159887">MKMYRKVVWCYVFVLTLLDISLNTKLSAQGKSHGVTVHDSLIEGITFQEWGKQSGGGARGGRAVAAGALQLWPPALEFGRAALAAAHALTVTLTNTANTTMHLASVAGTTPDFHASFFESKTLPPQANTTFSVVYLGRREGPVSAHLYIHTSLGVHKYPVSAEGVASEYGVWPLVGVRVPLNASVEPLLTLHNPTDHPIQVSEVYSSGAWLGLALPGGEESAPRAAWAVPARGSRALVRLRLAPPPPHAAHPHPLTAYIRIKANITGGGLVVCVEARSVAAGEYVSPLQLRLRTRGSRDPPDTFDISAGNSAGVDVALEAGVWAARCAATPPSPPPPPDPAPPTANGQSDKGTANGNGIKSDGVYVSLLEPHLVPHQDLMHTAQVTLDYAKMWAGHVGGTEDEGAEKAGAEGAWCAGWLRLGRAALPYSLRLLPGTLRLAPPDLHFITSNREDSLRVREVRVHNEFPVAVHIAHIDFGPDVETYFEVESLAPLVVAGGGSAGVARVRLRPGAPRGPHRSELTLRTNLTDYTLPLLVYSGELRIEWEWPHSADGALRLGALGTSSTRRVGALLHNDAPAALCVRELSTDLAGATLALQACAHLRDVAPDHSCVSSLPRSPAPYAAALVVYVSCAALHRGGRLGYAWASVPLVLESSMTLPMRVVSVTLPASDPAVMFEAVPEGQAREVTPGRHVVGSVMYAPERRCQPRCYTGLDVAAPGQCERAQGGGRGRAARASVTAACRVAEGAAWLRRGAGEAALRADAALQRARHAQWAARAGAHNFTLHVHTTGVLQLGVRGAAAAWWPRLAPARADAGLAGVGAPAALRLRVRNPSRSHALLLQAALAAGPLALAGEAAGCGPEPCRWARAAFALAGWRAERGQPRDWPAPRPPHKHALPMLLLPPDSEIEIKLNFTPHEAATLSAYLYLRNNLTIMEGVLLTGRGAYPSFELGGRRPGSNAPLLFEVSECGAAGAGGTVRRTLVARNTGSVGVRLRDWRLAGQPCQARGFRLTPCAPLQLQPNESRALTLAFTPDYTLARVACPLTARTDTGRAAFALHAAAPARLLPRCLAAAPRPPWEPAARAAAALLALAALALVLAAAALDAERELRRARAARPAPPPAARQPLDLRALAQPAPAPPAPAAPARRPAPRRRRPPRRDAPPLDPLAERRAFERWRAEVLRQADEDDSRSSEDAERDEHTTRRAPSPTDVSDEIPLLDAEVQESHEEPPAVVTDGYEADPETEDRPPGSGDEDAASTGSGSGSASSSSPTVDDRDEADEPEEEPSRESPAPVAGDSPPPPGAGLASPGRAVRARAVRGRREAASPARRGERAEPREARARAAPGRAPRRDKAGKRRERAPLSPPRPEPVRAPAALRWGASWSSVVARGPAGGPGGAALAPIGSDVRRRAEPAPAPPADHSLFYFNGDSSLGHRDADFSWRPPPPVERAAFTPARDFLGDEPVNNVSNVGSVGSVGGPGAVGSGAFRSVSSVWGGALEPRPAAAAWLWGGYAEPAGAGGVG</sequence>
<evidence type="ECO:0000256" key="4">
    <source>
        <dbReference type="ARBA" id="ARBA00022729"/>
    </source>
</evidence>
<gene>
    <name evidence="14" type="primary">LOC113503111</name>
</gene>
<dbReference type="KEGG" id="tnl:113503111"/>
<evidence type="ECO:0000313" key="14">
    <source>
        <dbReference type="RefSeq" id="XP_026740730.1"/>
    </source>
</evidence>
<feature type="compositionally biased region" description="Low complexity" evidence="7">
    <location>
        <begin position="1255"/>
        <end position="1268"/>
    </location>
</feature>
<keyword evidence="4 8" id="KW-0732">Signal</keyword>
<feature type="compositionally biased region" description="Polar residues" evidence="7">
    <location>
        <begin position="346"/>
        <end position="357"/>
    </location>
</feature>
<evidence type="ECO:0000313" key="13">
    <source>
        <dbReference type="Proteomes" id="UP000322000"/>
    </source>
</evidence>
<evidence type="ECO:0000259" key="11">
    <source>
        <dbReference type="Pfam" id="PF24499"/>
    </source>
</evidence>
<dbReference type="Pfam" id="PF24499">
    <property type="entry name" value="Ig_TMEM131L_4"/>
    <property type="match status" value="1"/>
</dbReference>
<dbReference type="Pfam" id="PF24501">
    <property type="entry name" value="Ig_TMEM131L_5"/>
    <property type="match status" value="1"/>
</dbReference>
<protein>
    <submittedName>
        <fullName evidence="14">Transmembrane protein 131</fullName>
    </submittedName>
</protein>
<dbReference type="Gene3D" id="2.60.40.10">
    <property type="entry name" value="Immunoglobulins"/>
    <property type="match status" value="1"/>
</dbReference>
<dbReference type="GeneID" id="113503111"/>
<evidence type="ECO:0000256" key="8">
    <source>
        <dbReference type="SAM" id="SignalP"/>
    </source>
</evidence>
<feature type="compositionally biased region" description="Basic and acidic residues" evidence="7">
    <location>
        <begin position="1318"/>
        <end position="1339"/>
    </location>
</feature>
<proteinExistence type="inferred from homology"/>
<feature type="region of interest" description="Disordered" evidence="7">
    <location>
        <begin position="327"/>
        <end position="357"/>
    </location>
</feature>
<feature type="signal peptide" evidence="8">
    <location>
        <begin position="1"/>
        <end position="23"/>
    </location>
</feature>
<dbReference type="FunCoup" id="A0A7E5WIX3">
    <property type="interactions" value="2051"/>
</dbReference>
<feature type="compositionally biased region" description="Basic and acidic residues" evidence="7">
    <location>
        <begin position="1181"/>
        <end position="1201"/>
    </location>
</feature>
<evidence type="ECO:0000259" key="9">
    <source>
        <dbReference type="Pfam" id="PF12371"/>
    </source>
</evidence>
<evidence type="ECO:0000256" key="7">
    <source>
        <dbReference type="SAM" id="MobiDB-lite"/>
    </source>
</evidence>
<dbReference type="CTD" id="23505"/>
<feature type="compositionally biased region" description="Acidic residues" evidence="7">
    <location>
        <begin position="1273"/>
        <end position="1284"/>
    </location>
</feature>
<feature type="domain" description="Transmembrane protein 131-like N-terminal" evidence="9">
    <location>
        <begin position="70"/>
        <end position="151"/>
    </location>
</feature>
<dbReference type="InterPro" id="IPR039877">
    <property type="entry name" value="TMEM131-like"/>
</dbReference>
<organism evidence="13 14">
    <name type="scientific">Trichoplusia ni</name>
    <name type="common">Cabbage looper</name>
    <dbReference type="NCBI Taxonomy" id="7111"/>
    <lineage>
        <taxon>Eukaryota</taxon>
        <taxon>Metazoa</taxon>
        <taxon>Ecdysozoa</taxon>
        <taxon>Arthropoda</taxon>
        <taxon>Hexapoda</taxon>
        <taxon>Insecta</taxon>
        <taxon>Pterygota</taxon>
        <taxon>Neoptera</taxon>
        <taxon>Endopterygota</taxon>
        <taxon>Lepidoptera</taxon>
        <taxon>Glossata</taxon>
        <taxon>Ditrysia</taxon>
        <taxon>Noctuoidea</taxon>
        <taxon>Noctuidae</taxon>
        <taxon>Plusiinae</taxon>
        <taxon>Trichoplusia</taxon>
    </lineage>
</organism>
<evidence type="ECO:0000256" key="1">
    <source>
        <dbReference type="ARBA" id="ARBA00004479"/>
    </source>
</evidence>
<dbReference type="PANTHER" id="PTHR22050">
    <property type="entry name" value="RW1 PROTEIN HOMOLOG"/>
    <property type="match status" value="1"/>
</dbReference>
<dbReference type="Pfam" id="PF12371">
    <property type="entry name" value="TMEM131_like_N"/>
    <property type="match status" value="1"/>
</dbReference>
<dbReference type="InterPro" id="IPR055436">
    <property type="entry name" value="Ig_TMEM131L_4"/>
</dbReference>
<feature type="compositionally biased region" description="Pro residues" evidence="7">
    <location>
        <begin position="331"/>
        <end position="343"/>
    </location>
</feature>
<keyword evidence="6" id="KW-0472">Membrane</keyword>
<dbReference type="Proteomes" id="UP000322000">
    <property type="component" value="Chromosome 18"/>
</dbReference>
<comment type="subcellular location">
    <subcellularLocation>
        <location evidence="1">Membrane</location>
        <topology evidence="1">Single-pass type I membrane protein</topology>
    </subcellularLocation>
</comment>
<dbReference type="Pfam" id="PF24495">
    <property type="entry name" value="Ig_TMEM131_2"/>
    <property type="match status" value="1"/>
</dbReference>
<dbReference type="InterPro" id="IPR022113">
    <property type="entry name" value="TMEM131L_N"/>
</dbReference>
<dbReference type="PANTHER" id="PTHR22050:SF0">
    <property type="entry name" value="TRANSMEMBRANE PROTEIN 131 HOMOLOG"/>
    <property type="match status" value="1"/>
</dbReference>
<feature type="compositionally biased region" description="Basic residues" evidence="7">
    <location>
        <begin position="1346"/>
        <end position="1357"/>
    </location>
</feature>
<evidence type="ECO:0000256" key="6">
    <source>
        <dbReference type="ARBA" id="ARBA00023136"/>
    </source>
</evidence>
<feature type="domain" description="TMEM131L fourth Ig-like" evidence="11">
    <location>
        <begin position="889"/>
        <end position="944"/>
    </location>
</feature>
<keyword evidence="13" id="KW-1185">Reference proteome</keyword>
<feature type="non-terminal residue" evidence="14">
    <location>
        <position position="1520"/>
    </location>
</feature>
<evidence type="ECO:0000259" key="10">
    <source>
        <dbReference type="Pfam" id="PF24495"/>
    </source>
</evidence>
<dbReference type="GO" id="GO:0016020">
    <property type="term" value="C:membrane"/>
    <property type="evidence" value="ECO:0007669"/>
    <property type="project" value="UniProtKB-SubCell"/>
</dbReference>
<accession>A0A7E5WIX3</accession>
<evidence type="ECO:0000256" key="3">
    <source>
        <dbReference type="ARBA" id="ARBA00022692"/>
    </source>
</evidence>
<evidence type="ECO:0000256" key="5">
    <source>
        <dbReference type="ARBA" id="ARBA00022989"/>
    </source>
</evidence>
<evidence type="ECO:0000256" key="2">
    <source>
        <dbReference type="ARBA" id="ARBA00006682"/>
    </source>
</evidence>
<comment type="similarity">
    <text evidence="2">Belongs to the TMEM131 family.</text>
</comment>
<dbReference type="OrthoDB" id="168404at2759"/>
<feature type="region of interest" description="Disordered" evidence="7">
    <location>
        <begin position="1133"/>
        <end position="1169"/>
    </location>
</feature>
<dbReference type="RefSeq" id="XP_026740730.1">
    <property type="nucleotide sequence ID" value="XM_026884929.1"/>
</dbReference>
<feature type="region of interest" description="Disordered" evidence="7">
    <location>
        <begin position="1181"/>
        <end position="1372"/>
    </location>
</feature>
<reference evidence="14" key="1">
    <citation type="submission" date="2025-08" db="UniProtKB">
        <authorList>
            <consortium name="RefSeq"/>
        </authorList>
    </citation>
    <scope>IDENTIFICATION</scope>
</reference>
<feature type="domain" description="TMEM131 second Ig-like" evidence="10">
    <location>
        <begin position="169"/>
        <end position="262"/>
    </location>
</feature>
<evidence type="ECO:0000259" key="12">
    <source>
        <dbReference type="Pfam" id="PF24501"/>
    </source>
</evidence>
<keyword evidence="5" id="KW-1133">Transmembrane helix</keyword>
<name>A0A7E5WIX3_TRINI</name>
<feature type="compositionally biased region" description="Basic and acidic residues" evidence="7">
    <location>
        <begin position="1157"/>
        <end position="1169"/>
    </location>
</feature>
<dbReference type="InterPro" id="IPR055437">
    <property type="entry name" value="TMEM131L_Ig_5"/>
</dbReference>
<feature type="domain" description="TMEM131L fifth Ig-like" evidence="12">
    <location>
        <begin position="985"/>
        <end position="1050"/>
    </location>
</feature>
<dbReference type="InterPro" id="IPR056311">
    <property type="entry name" value="TMEM131_Ig_2"/>
</dbReference>